<dbReference type="PROSITE" id="PS51257">
    <property type="entry name" value="PROKAR_LIPOPROTEIN"/>
    <property type="match status" value="1"/>
</dbReference>
<dbReference type="SUPFAM" id="SSF56935">
    <property type="entry name" value="Porins"/>
    <property type="match status" value="1"/>
</dbReference>
<accession>A0A381S9H9</accession>
<gene>
    <name evidence="1" type="ORF">METZ01_LOCUS53003</name>
</gene>
<reference evidence="1" key="1">
    <citation type="submission" date="2018-05" db="EMBL/GenBank/DDBJ databases">
        <authorList>
            <person name="Lanie J.A."/>
            <person name="Ng W.-L."/>
            <person name="Kazmierczak K.M."/>
            <person name="Andrzejewski T.M."/>
            <person name="Davidsen T.M."/>
            <person name="Wayne K.J."/>
            <person name="Tettelin H."/>
            <person name="Glass J.I."/>
            <person name="Rusch D."/>
            <person name="Podicherti R."/>
            <person name="Tsui H.-C.T."/>
            <person name="Winkler M.E."/>
        </authorList>
    </citation>
    <scope>NUCLEOTIDE SEQUENCE</scope>
</reference>
<evidence type="ECO:0008006" key="2">
    <source>
        <dbReference type="Google" id="ProtNLM"/>
    </source>
</evidence>
<evidence type="ECO:0000313" key="1">
    <source>
        <dbReference type="EMBL" id="SVA00149.1"/>
    </source>
</evidence>
<dbReference type="AlphaFoldDB" id="A0A381S9H9"/>
<dbReference type="EMBL" id="UINC01002772">
    <property type="protein sequence ID" value="SVA00149.1"/>
    <property type="molecule type" value="Genomic_DNA"/>
</dbReference>
<name>A0A381S9H9_9ZZZZ</name>
<protein>
    <recommendedName>
        <fullName evidence="2">TonB-dependent receptor plug domain-containing protein</fullName>
    </recommendedName>
</protein>
<organism evidence="1">
    <name type="scientific">marine metagenome</name>
    <dbReference type="NCBI Taxonomy" id="408172"/>
    <lineage>
        <taxon>unclassified sequences</taxon>
        <taxon>metagenomes</taxon>
        <taxon>ecological metagenomes</taxon>
    </lineage>
</organism>
<proteinExistence type="predicted"/>
<dbReference type="InterPro" id="IPR037066">
    <property type="entry name" value="Plug_dom_sf"/>
</dbReference>
<sequence length="142" mass="15524">MRCTVNALSLAILVSLGACSIIPNPFSQTPSPASNDGERRTSPDELLREEIFRDGEADPTAHELIQRLRPNWLRARGQVSLGSPEASYALVYMNDVLFGGLMTLHQIPPSQIERMEFVRGIDASIRWGTGHTSGVIHILTGG</sequence>
<dbReference type="Gene3D" id="2.170.130.10">
    <property type="entry name" value="TonB-dependent receptor, plug domain"/>
    <property type="match status" value="1"/>
</dbReference>